<accession>A0AC61KYV2</accession>
<organism evidence="1 2">
    <name type="scientific">Candidatus Methanogaster sp</name>
    <dbReference type="NCBI Taxonomy" id="3386292"/>
    <lineage>
        <taxon>Archaea</taxon>
        <taxon>Methanobacteriati</taxon>
        <taxon>Methanobacteriota</taxon>
        <taxon>Stenosarchaea group</taxon>
        <taxon>Methanomicrobia</taxon>
        <taxon>Methanosarcinales</taxon>
        <taxon>ANME-2 cluster</taxon>
        <taxon>Candidatus Methanogasteraceae</taxon>
        <taxon>Candidatus Methanogaster</taxon>
    </lineage>
</organism>
<dbReference type="EMBL" id="PQXF01000060">
    <property type="protein sequence ID" value="PXF57441.1"/>
    <property type="molecule type" value="Genomic_DNA"/>
</dbReference>
<proteinExistence type="predicted"/>
<gene>
    <name evidence="1" type="primary">mtrE</name>
    <name evidence="1" type="ORF">C4B59_15245</name>
</gene>
<name>A0AC61KYV2_9EURY</name>
<protein>
    <submittedName>
        <fullName evidence="1">Tetrahydromethanopterin S-methyltransferase subunit E</fullName>
    </submittedName>
</protein>
<sequence length="295" mass="31785">MAAISLLLGTALAGFLAFLAGVFEDSESNAGSASNPNSQVQLAPQIGNRHRYFNKAISGEPPANALWATTAATIAYLLTAHFGGDAFSVLVASIIGAAASTLLLCAYGVLSHISRIASMKNFEQTLYWDSLLTPLPLDAAFGFLTALMLTLLAFSAHSLLGNPFSVPLLAFFFGITIGAIGSSTGDIYYGAERLYQHYIFGSGIPISVQGDIDVKGEYGYRNSVDTPYFTMRFGGLVTGLAFGILIFLDAWSRLFTFAGVWTSVIVVSVLVLIILIFIYLLEVYTRKRYGRYTED</sequence>
<dbReference type="Proteomes" id="UP000248329">
    <property type="component" value="Unassembled WGS sequence"/>
</dbReference>
<evidence type="ECO:0000313" key="1">
    <source>
        <dbReference type="EMBL" id="PXF57441.1"/>
    </source>
</evidence>
<reference evidence="1" key="1">
    <citation type="submission" date="2018-01" db="EMBL/GenBank/DDBJ databases">
        <authorList>
            <person name="Krukenberg V."/>
        </authorList>
    </citation>
    <scope>NUCLEOTIDE SEQUENCE</scope>
    <source>
        <strain evidence="1">E20ANME2</strain>
    </source>
</reference>
<evidence type="ECO:0000313" key="2">
    <source>
        <dbReference type="Proteomes" id="UP000248329"/>
    </source>
</evidence>
<comment type="caution">
    <text evidence="1">The sequence shown here is derived from an EMBL/GenBank/DDBJ whole genome shotgun (WGS) entry which is preliminary data.</text>
</comment>